<feature type="signal peptide" evidence="1">
    <location>
        <begin position="1"/>
        <end position="19"/>
    </location>
</feature>
<organism evidence="2 3">
    <name type="scientific">Seminavis robusta</name>
    <dbReference type="NCBI Taxonomy" id="568900"/>
    <lineage>
        <taxon>Eukaryota</taxon>
        <taxon>Sar</taxon>
        <taxon>Stramenopiles</taxon>
        <taxon>Ochrophyta</taxon>
        <taxon>Bacillariophyta</taxon>
        <taxon>Bacillariophyceae</taxon>
        <taxon>Bacillariophycidae</taxon>
        <taxon>Naviculales</taxon>
        <taxon>Naviculaceae</taxon>
        <taxon>Seminavis</taxon>
    </lineage>
</organism>
<proteinExistence type="predicted"/>
<evidence type="ECO:0000313" key="2">
    <source>
        <dbReference type="EMBL" id="CAB9503207.1"/>
    </source>
</evidence>
<comment type="caution">
    <text evidence="2">The sequence shown here is derived from an EMBL/GenBank/DDBJ whole genome shotgun (WGS) entry which is preliminary data.</text>
</comment>
<evidence type="ECO:0000313" key="3">
    <source>
        <dbReference type="Proteomes" id="UP001153069"/>
    </source>
</evidence>
<gene>
    <name evidence="2" type="ORF">SEMRO_159_G071750.1</name>
</gene>
<dbReference type="EMBL" id="CAICTM010000158">
    <property type="protein sequence ID" value="CAB9503207.1"/>
    <property type="molecule type" value="Genomic_DNA"/>
</dbReference>
<accession>A0A9N8DHB7</accession>
<sequence>MRLAYLPLLLALQLGGAVAAIADKPHAALRGLQKFPVIMMGELTPGVSVFPLNVTSNHIYSWTLEQDFESVPAVIECTTTTTTANGGDVDLKVHVGERDTGRQCNDVSEDATEGCHLGIYDVTSNTTVGVELLSYSDIEGLVLVCNSIAHKELEINVPTGAFTLATGDSRSFLVDMAGFQGDSVVCTVTGEGNTDLKVETINNQGGVGVTCNGNNPGSAEEECVVDVSEATALLAVSVRAVQDSADITVMCAERRIEILERNVPSEPFITADGPHAFALVLEPRSIAFCELSPVVEGEDIDSNFLKLFLRLESLPHLGRSIYDCDSGTMGLLMGELPRCFVYSSMYESTMLYATVDQFFGTADNITLTCHVETQAATIELLDGELSYPAVNLTSALHPSALTHTGNYLTDPAEKDDVFAFIHATQTYSLEVPGNASVACEATAEEVHSLYYWTGEDQNPSLQGARINHEDAYSTCLFDRESMTSKCRFDMTGSATTAWLFAASSAEGPAANVEVTCRIGTANREAIPLVDGVASDAFSLIPRESQTFYIHTPKGGVVECQGSAPTNSTVLYMTVGEVPSGTVNALSPQEEAYNCSTSLTNTPCTVEALVSPYDTDGNTTTRMFVAVVSLDEAVDDINVKCSLLAEHNNSMITAENLELTLGFGSDPFDLSQWEVQTFHVQVPAGSVTACSADADNGDIDLFVNLGERAMIGVNETTADCQSAGAWSEESCTVASDEASVLFVSVLGSERTDAVTVLCNLEEGESSAVSRGGNPDRDW</sequence>
<dbReference type="Proteomes" id="UP001153069">
    <property type="component" value="Unassembled WGS sequence"/>
</dbReference>
<feature type="chain" id="PRO_5040506971" evidence="1">
    <location>
        <begin position="20"/>
        <end position="777"/>
    </location>
</feature>
<keyword evidence="3" id="KW-1185">Reference proteome</keyword>
<evidence type="ECO:0000256" key="1">
    <source>
        <dbReference type="SAM" id="SignalP"/>
    </source>
</evidence>
<name>A0A9N8DHB7_9STRA</name>
<dbReference type="Gene3D" id="2.60.120.380">
    <property type="match status" value="1"/>
</dbReference>
<reference evidence="2" key="1">
    <citation type="submission" date="2020-06" db="EMBL/GenBank/DDBJ databases">
        <authorList>
            <consortium name="Plant Systems Biology data submission"/>
        </authorList>
    </citation>
    <scope>NUCLEOTIDE SEQUENCE</scope>
    <source>
        <strain evidence="2">D6</strain>
    </source>
</reference>
<keyword evidence="1" id="KW-0732">Signal</keyword>
<dbReference type="AlphaFoldDB" id="A0A9N8DHB7"/>
<protein>
    <submittedName>
        <fullName evidence="2">Uncharacterized protein</fullName>
    </submittedName>
</protein>